<proteinExistence type="predicted"/>
<dbReference type="Proteomes" id="UP001595969">
    <property type="component" value="Unassembled WGS sequence"/>
</dbReference>
<dbReference type="PRINTS" id="PR01100">
    <property type="entry name" value="SHIKIMTKNASE"/>
</dbReference>
<dbReference type="Gene3D" id="3.40.50.300">
    <property type="entry name" value="P-loop containing nucleotide triphosphate hydrolases"/>
    <property type="match status" value="1"/>
</dbReference>
<dbReference type="SUPFAM" id="SSF52540">
    <property type="entry name" value="P-loop containing nucleoside triphosphate hydrolases"/>
    <property type="match status" value="1"/>
</dbReference>
<accession>A0ABV9MSW5</accession>
<name>A0ABV9MSW5_9ENTE</name>
<keyword evidence="2" id="KW-1185">Reference proteome</keyword>
<dbReference type="PANTHER" id="PTHR37816">
    <property type="entry name" value="YALI0E33011P"/>
    <property type="match status" value="1"/>
</dbReference>
<dbReference type="PANTHER" id="PTHR37816:SF2">
    <property type="entry name" value="DNA TOPOLOGY MODULATION PROTEIN FLAR-RELATED PROTEIN"/>
    <property type="match status" value="1"/>
</dbReference>
<reference evidence="2" key="1">
    <citation type="journal article" date="2019" name="Int. J. Syst. Evol. Microbiol.">
        <title>The Global Catalogue of Microorganisms (GCM) 10K type strain sequencing project: providing services to taxonomists for standard genome sequencing and annotation.</title>
        <authorList>
            <consortium name="The Broad Institute Genomics Platform"/>
            <consortium name="The Broad Institute Genome Sequencing Center for Infectious Disease"/>
            <person name="Wu L."/>
            <person name="Ma J."/>
        </authorList>
    </citation>
    <scope>NUCLEOTIDE SEQUENCE [LARGE SCALE GENOMIC DNA]</scope>
    <source>
        <strain evidence="2">CGMCC 1.19032</strain>
    </source>
</reference>
<evidence type="ECO:0000313" key="1">
    <source>
        <dbReference type="EMBL" id="MFC4719087.1"/>
    </source>
</evidence>
<dbReference type="EMBL" id="JBHSGS010000029">
    <property type="protein sequence ID" value="MFC4719087.1"/>
    <property type="molecule type" value="Genomic_DNA"/>
</dbReference>
<protein>
    <submittedName>
        <fullName evidence="1">AAA family ATPase</fullName>
    </submittedName>
</protein>
<gene>
    <name evidence="1" type="ORF">ACFO5I_05030</name>
</gene>
<organism evidence="1 2">
    <name type="scientific">Enterococcus lemanii</name>
    <dbReference type="NCBI Taxonomy" id="1159752"/>
    <lineage>
        <taxon>Bacteria</taxon>
        <taxon>Bacillati</taxon>
        <taxon>Bacillota</taxon>
        <taxon>Bacilli</taxon>
        <taxon>Lactobacillales</taxon>
        <taxon>Enterococcaceae</taxon>
        <taxon>Enterococcus</taxon>
    </lineage>
</organism>
<comment type="caution">
    <text evidence="1">The sequence shown here is derived from an EMBL/GenBank/DDBJ whole genome shotgun (WGS) entry which is preliminary data.</text>
</comment>
<dbReference type="InterPro" id="IPR052922">
    <property type="entry name" value="Cytidylate_Kinase-2"/>
</dbReference>
<evidence type="ECO:0000313" key="2">
    <source>
        <dbReference type="Proteomes" id="UP001595969"/>
    </source>
</evidence>
<dbReference type="InterPro" id="IPR027417">
    <property type="entry name" value="P-loop_NTPase"/>
</dbReference>
<dbReference type="Pfam" id="PF13238">
    <property type="entry name" value="AAA_18"/>
    <property type="match status" value="1"/>
</dbReference>
<dbReference type="RefSeq" id="WP_204654311.1">
    <property type="nucleotide sequence ID" value="NZ_JAFBFD010000024.1"/>
</dbReference>
<sequence>MANTIGVVFVGLNGAGKSTLAKYVGKKLEFDVLEVEDFWFETPYDYQNPRKSPEVSQLMLDTIEQSSNGFIIAGNISNLSKKIEAYLSLVVYVDVAKEVRVQRVIQREKNRYGFLEKGTDLYNERQDFLTFVQARTPDTIFSWIERTNIPMLKIDGTNTFEQNTSIIQQKLLTLSYSTEMK</sequence>